<protein>
    <submittedName>
        <fullName evidence="5">Acyl-homoserine-lactone acylase</fullName>
    </submittedName>
</protein>
<dbReference type="InterPro" id="IPR029055">
    <property type="entry name" value="Ntn_hydrolases_N"/>
</dbReference>
<keyword evidence="4" id="KW-0865">Zymogen</keyword>
<comment type="similarity">
    <text evidence="1">Belongs to the peptidase S45 family.</text>
</comment>
<dbReference type="PANTHER" id="PTHR34218">
    <property type="entry name" value="PEPTIDASE S45 PENICILLIN AMIDASE"/>
    <property type="match status" value="1"/>
</dbReference>
<dbReference type="PROSITE" id="PS51257">
    <property type="entry name" value="PROKAR_LIPOPROTEIN"/>
    <property type="match status" value="1"/>
</dbReference>
<keyword evidence="6" id="KW-1185">Reference proteome</keyword>
<dbReference type="KEGG" id="bsan:CHH28_02380"/>
<keyword evidence="2" id="KW-0732">Signal</keyword>
<evidence type="ECO:0000256" key="3">
    <source>
        <dbReference type="ARBA" id="ARBA00022801"/>
    </source>
</evidence>
<keyword evidence="3" id="KW-0378">Hydrolase</keyword>
<dbReference type="Gene3D" id="2.30.120.10">
    <property type="match status" value="1"/>
</dbReference>
<dbReference type="Gene3D" id="1.10.439.10">
    <property type="entry name" value="Penicillin Amidohydrolase, domain 1"/>
    <property type="match status" value="1"/>
</dbReference>
<dbReference type="Proteomes" id="UP000202440">
    <property type="component" value="Chromosome"/>
</dbReference>
<evidence type="ECO:0000256" key="2">
    <source>
        <dbReference type="ARBA" id="ARBA00022729"/>
    </source>
</evidence>
<reference evidence="5 6" key="1">
    <citation type="submission" date="2017-07" db="EMBL/GenBank/DDBJ databases">
        <title>Annotated genome sequence of Bacterioplanes sanyensis isolated from Red Sea.</title>
        <authorList>
            <person name="Rehman Z.U."/>
        </authorList>
    </citation>
    <scope>NUCLEOTIDE SEQUENCE [LARGE SCALE GENOMIC DNA]</scope>
    <source>
        <strain evidence="5 6">NV9</strain>
    </source>
</reference>
<evidence type="ECO:0000256" key="1">
    <source>
        <dbReference type="ARBA" id="ARBA00006586"/>
    </source>
</evidence>
<dbReference type="GO" id="GO:0016811">
    <property type="term" value="F:hydrolase activity, acting on carbon-nitrogen (but not peptide) bonds, in linear amides"/>
    <property type="evidence" value="ECO:0007669"/>
    <property type="project" value="InterPro"/>
</dbReference>
<dbReference type="InterPro" id="IPR002692">
    <property type="entry name" value="S45"/>
</dbReference>
<dbReference type="SUPFAM" id="SSF56235">
    <property type="entry name" value="N-terminal nucleophile aminohydrolases (Ntn hydrolases)"/>
    <property type="match status" value="1"/>
</dbReference>
<dbReference type="InterPro" id="IPR023343">
    <property type="entry name" value="Penicillin_amidase_dom1"/>
</dbReference>
<dbReference type="Pfam" id="PF01804">
    <property type="entry name" value="Penicil_amidase"/>
    <property type="match status" value="1"/>
</dbReference>
<dbReference type="Gene3D" id="1.10.1400.10">
    <property type="match status" value="1"/>
</dbReference>
<dbReference type="GO" id="GO:0017000">
    <property type="term" value="P:antibiotic biosynthetic process"/>
    <property type="evidence" value="ECO:0007669"/>
    <property type="project" value="InterPro"/>
</dbReference>
<proteinExistence type="inferred from homology"/>
<evidence type="ECO:0000313" key="5">
    <source>
        <dbReference type="EMBL" id="ASP37588.1"/>
    </source>
</evidence>
<organism evidence="5 6">
    <name type="scientific">Bacterioplanes sanyensis</name>
    <dbReference type="NCBI Taxonomy" id="1249553"/>
    <lineage>
        <taxon>Bacteria</taxon>
        <taxon>Pseudomonadati</taxon>
        <taxon>Pseudomonadota</taxon>
        <taxon>Gammaproteobacteria</taxon>
        <taxon>Oceanospirillales</taxon>
        <taxon>Oceanospirillaceae</taxon>
        <taxon>Bacterioplanes</taxon>
    </lineage>
</organism>
<accession>A0A222FF01</accession>
<dbReference type="RefSeq" id="WP_094058804.1">
    <property type="nucleotide sequence ID" value="NZ_CP022530.1"/>
</dbReference>
<dbReference type="AlphaFoldDB" id="A0A222FF01"/>
<dbReference type="Gene3D" id="3.60.20.10">
    <property type="entry name" value="Glutamine Phosphoribosylpyrophosphate, subunit 1, domain 1"/>
    <property type="match status" value="1"/>
</dbReference>
<gene>
    <name evidence="5" type="ORF">CHH28_02380</name>
</gene>
<sequence>MRQLRYPLVVALSTAMLTACNDDDDDRYSATIHYTQHDVPHIQADDYAGLGFGIGYVHGQDNLCTLAEQLVKMKGEKAAAFGPGENMVNVASDVGYKALGLPQEAAALLPQQPTHVRDLLDGYATGYNRALAERSGPQDYPSPCRGVDWVEPIDATTLLAYHLDLARLASARNFVTAMAAAQPPQQAPAAISAELDQQSVMTSEGIGSNGWALGHERVDGARSALIANPHFPWDGELRFFQQHLTIPGEMDINGVGMIGLPAVVIGFNQQLGWTHTVSQSKRFTLYQLQLDPNDATRYRYGNDYREMTSQDVTVQVRMADGSLQPHTQTVYFSHYGPLVNLESLSPALGWTSSSAITFRDANAGNARMLPQWLAMAKAQSRDEFFAAFAEHQGIPWVNTLMVAADGTASYLDGTQVPQLSYGVEQYWQLASQNPALAPIWQDGAGSVLLPGHQPTFEWQDSGDAGAPGLVPFSQAPQQTRTDYLFNANSSHWLSNLDEPLQGYSSMYGPEGTIRSPRTRYNAQLISDMSGNGLAGSDNRFSFEELKQVFTHNGALLANGLRQQLVERCSQYPQVQLDEAVVDLSAACTVLSNWDGLYNNDSRGAHLMREFLSAYKVESHRSLDDSLFAVPFDPQQPITTPRELASLNTEAAQQDPVLQNLARAAQRLTQLGIALDAPLGDLQYVIKAEGQAPLAVSGGYTFEGVFNMAETKLPSRSTAELANNVIGELVAEQGTQLTKRSSGEVGYHVNYGSSFVMALQYTEQGPQAEMFLSYGQSHDPESEFFRDQAQNYSDLTWRPMWLDQQQVEANSVRTVRIQQ</sequence>
<dbReference type="InterPro" id="IPR043146">
    <property type="entry name" value="Penicillin_amidase_N_B-knob"/>
</dbReference>
<name>A0A222FF01_9GAMM</name>
<evidence type="ECO:0000313" key="6">
    <source>
        <dbReference type="Proteomes" id="UP000202440"/>
    </source>
</evidence>
<dbReference type="OrthoDB" id="9760084at2"/>
<evidence type="ECO:0000256" key="4">
    <source>
        <dbReference type="ARBA" id="ARBA00023145"/>
    </source>
</evidence>
<dbReference type="PANTHER" id="PTHR34218:SF3">
    <property type="entry name" value="ACYL-HOMOSERINE LACTONE ACYLASE PVDQ"/>
    <property type="match status" value="1"/>
</dbReference>
<dbReference type="InterPro" id="IPR043147">
    <property type="entry name" value="Penicillin_amidase_A-knob"/>
</dbReference>
<dbReference type="EMBL" id="CP022530">
    <property type="protein sequence ID" value="ASP37588.1"/>
    <property type="molecule type" value="Genomic_DNA"/>
</dbReference>